<dbReference type="GeneID" id="132711846"/>
<dbReference type="RefSeq" id="XP_060547661.1">
    <property type="nucleotide sequence ID" value="XM_060691678.1"/>
</dbReference>
<evidence type="ECO:0000313" key="3">
    <source>
        <dbReference type="Proteomes" id="UP001652622"/>
    </source>
</evidence>
<dbReference type="InterPro" id="IPR021623">
    <property type="entry name" value="LAP2alpha_C"/>
</dbReference>
<accession>A0ABM3ZH21</accession>
<name>A0ABM3ZH21_PANGU</name>
<evidence type="ECO:0000256" key="1">
    <source>
        <dbReference type="SAM" id="MobiDB-lite"/>
    </source>
</evidence>
<proteinExistence type="predicted"/>
<reference evidence="4" key="1">
    <citation type="submission" date="2025-08" db="UniProtKB">
        <authorList>
            <consortium name="RefSeq"/>
        </authorList>
    </citation>
    <scope>IDENTIFICATION</scope>
    <source>
        <tissue evidence="4">Blood</tissue>
    </source>
</reference>
<keyword evidence="3" id="KW-1185">Reference proteome</keyword>
<dbReference type="Gene3D" id="1.10.287.3160">
    <property type="match status" value="1"/>
</dbReference>
<sequence>MLARVIKQGLAQCLQQGNPAPEPHLLQHHRPDPAGDSVSELDLADSVASPDHASLSELDEVPDPALSDDEGLVPDRTPFIGLFKPQLFRSLLRKAIVTTRLGNVSSVPPDSVISDPASAVFAEAAVDPETIPAPKLFLDVLQRQWNLPGAGPSPNSLDKRLYNSAPALSDLLQPSPVDAPIVALCNSSHPAGPPEISLCPEDRRAEKTLGKGHQAAAWAIRASSSASFFNRAALLWIKQLQDRIQPTDMRSRQDLNKISAALEFSADATLNATRFAAKALSSNVTSRRLLWLRNWNADMRSKWQLASASYSAGSLFGPPLEPLLVETRD</sequence>
<gene>
    <name evidence="4" type="primary">LOC132711846</name>
</gene>
<evidence type="ECO:0000313" key="4">
    <source>
        <dbReference type="RefSeq" id="XP_060547661.1"/>
    </source>
</evidence>
<feature type="domain" description="Lamina-associated polypeptide 2 alpha C-terminal" evidence="2">
    <location>
        <begin position="177"/>
        <end position="318"/>
    </location>
</feature>
<organism evidence="3 4">
    <name type="scientific">Pantherophis guttatus</name>
    <name type="common">Corn snake</name>
    <name type="synonym">Elaphe guttata</name>
    <dbReference type="NCBI Taxonomy" id="94885"/>
    <lineage>
        <taxon>Eukaryota</taxon>
        <taxon>Metazoa</taxon>
        <taxon>Chordata</taxon>
        <taxon>Craniata</taxon>
        <taxon>Vertebrata</taxon>
        <taxon>Euteleostomi</taxon>
        <taxon>Lepidosauria</taxon>
        <taxon>Squamata</taxon>
        <taxon>Bifurcata</taxon>
        <taxon>Unidentata</taxon>
        <taxon>Episquamata</taxon>
        <taxon>Toxicofera</taxon>
        <taxon>Serpentes</taxon>
        <taxon>Colubroidea</taxon>
        <taxon>Colubridae</taxon>
        <taxon>Colubrinae</taxon>
        <taxon>Pantherophis</taxon>
    </lineage>
</organism>
<feature type="region of interest" description="Disordered" evidence="1">
    <location>
        <begin position="16"/>
        <end position="70"/>
    </location>
</feature>
<protein>
    <submittedName>
        <fullName evidence="4">Lamina-associated polypeptide 2, isoforms alpha/zeta-like</fullName>
    </submittedName>
</protein>
<dbReference type="Proteomes" id="UP001652622">
    <property type="component" value="Unplaced"/>
</dbReference>
<dbReference type="Pfam" id="PF11560">
    <property type="entry name" value="LAP2alpha"/>
    <property type="match status" value="1"/>
</dbReference>
<evidence type="ECO:0000259" key="2">
    <source>
        <dbReference type="Pfam" id="PF11560"/>
    </source>
</evidence>
<feature type="compositionally biased region" description="Acidic residues" evidence="1">
    <location>
        <begin position="57"/>
        <end position="70"/>
    </location>
</feature>